<dbReference type="InterPro" id="IPR001296">
    <property type="entry name" value="Glyco_trans_1"/>
</dbReference>
<dbReference type="Pfam" id="PF00534">
    <property type="entry name" value="Glycos_transf_1"/>
    <property type="match status" value="1"/>
</dbReference>
<dbReference type="RefSeq" id="WP_089716378.1">
    <property type="nucleotide sequence ID" value="NZ_FNEH01000004.1"/>
</dbReference>
<protein>
    <submittedName>
        <fullName evidence="2">Glycosyltransferase involved in cell wall bisynthesis</fullName>
    </submittedName>
</protein>
<dbReference type="Gene3D" id="3.40.50.2000">
    <property type="entry name" value="Glycogen Phosphorylase B"/>
    <property type="match status" value="2"/>
</dbReference>
<organism evidence="2 3">
    <name type="scientific">Halanaerobium congolense</name>
    <dbReference type="NCBI Taxonomy" id="54121"/>
    <lineage>
        <taxon>Bacteria</taxon>
        <taxon>Bacillati</taxon>
        <taxon>Bacillota</taxon>
        <taxon>Clostridia</taxon>
        <taxon>Halanaerobiales</taxon>
        <taxon>Halanaerobiaceae</taxon>
        <taxon>Halanaerobium</taxon>
    </lineage>
</organism>
<keyword evidence="2" id="KW-0808">Transferase</keyword>
<dbReference type="EMBL" id="FNEH01000004">
    <property type="protein sequence ID" value="SDI33098.1"/>
    <property type="molecule type" value="Genomic_DNA"/>
</dbReference>
<proteinExistence type="predicted"/>
<reference evidence="2 3" key="1">
    <citation type="submission" date="2016-10" db="EMBL/GenBank/DDBJ databases">
        <authorList>
            <person name="de Groot N.N."/>
        </authorList>
    </citation>
    <scope>NUCLEOTIDE SEQUENCE [LARGE SCALE GENOMIC DNA]</scope>
    <source>
        <strain evidence="2 3">WG7</strain>
    </source>
</reference>
<dbReference type="GO" id="GO:0016757">
    <property type="term" value="F:glycosyltransferase activity"/>
    <property type="evidence" value="ECO:0007669"/>
    <property type="project" value="InterPro"/>
</dbReference>
<dbReference type="PANTHER" id="PTHR12526">
    <property type="entry name" value="GLYCOSYLTRANSFERASE"/>
    <property type="match status" value="1"/>
</dbReference>
<dbReference type="SUPFAM" id="SSF53756">
    <property type="entry name" value="UDP-Glycosyltransferase/glycogen phosphorylase"/>
    <property type="match status" value="1"/>
</dbReference>
<dbReference type="PANTHER" id="PTHR12526:SF630">
    <property type="entry name" value="GLYCOSYLTRANSFERASE"/>
    <property type="match status" value="1"/>
</dbReference>
<dbReference type="Proteomes" id="UP000198945">
    <property type="component" value="Unassembled WGS sequence"/>
</dbReference>
<gene>
    <name evidence="2" type="ORF">SAMN04515654_104166</name>
</gene>
<dbReference type="CDD" id="cd03811">
    <property type="entry name" value="GT4_GT28_WabH-like"/>
    <property type="match status" value="1"/>
</dbReference>
<evidence type="ECO:0000259" key="1">
    <source>
        <dbReference type="Pfam" id="PF00534"/>
    </source>
</evidence>
<dbReference type="AlphaFoldDB" id="A0A1G8JPE7"/>
<sequence>MKNIVFLNSCPVWGGGEKWTFTTAKALAEDPEFNVYIAAGKNTELYKRAKEAGLKTEAVEVKSGITVLNPFKAKKFINFLKEKKIDIMFLNMSQDLKFGGVTGKIAGLDKIIYRRGSAIPIKDRFYNKFLLKDCVTDIIANSKATKETILKNTSHWLNENKIEIIYNGIDIKKIDQAAKNSVDLKTEFNIKDEKIIIGNIGRLSYQKGHEFLIEAIELLKQERDDFAVLIIGDGEREAEIKNLVNDKGLGDYIIFTGFRDDVYNLLPGLDFLVHTARWEGFGFVIAEAMAAGLPVVSTDVSNISEIIIDGETGYLAEAGNKEDIKNKVLKMMENDKDGFEKRGRKVIKDKFTLDKMIKNIEKFLEDS</sequence>
<accession>A0A1G8JPE7</accession>
<evidence type="ECO:0000313" key="3">
    <source>
        <dbReference type="Proteomes" id="UP000198945"/>
    </source>
</evidence>
<name>A0A1G8JPE7_9FIRM</name>
<feature type="domain" description="Glycosyl transferase family 1" evidence="1">
    <location>
        <begin position="186"/>
        <end position="336"/>
    </location>
</feature>
<evidence type="ECO:0000313" key="2">
    <source>
        <dbReference type="EMBL" id="SDI33098.1"/>
    </source>
</evidence>